<feature type="transmembrane region" description="Helical" evidence="2">
    <location>
        <begin position="101"/>
        <end position="124"/>
    </location>
</feature>
<evidence type="ECO:0000256" key="1">
    <source>
        <dbReference type="SAM" id="MobiDB-lite"/>
    </source>
</evidence>
<keyword evidence="4" id="KW-1185">Reference proteome</keyword>
<dbReference type="AlphaFoldDB" id="S5XVA7"/>
<protein>
    <recommendedName>
        <fullName evidence="5">Cobalt transporter, subunit CbtA</fullName>
    </recommendedName>
</protein>
<keyword evidence="2" id="KW-1133">Transmembrane helix</keyword>
<feature type="compositionally biased region" description="Basic and acidic residues" evidence="1">
    <location>
        <begin position="48"/>
        <end position="64"/>
    </location>
</feature>
<dbReference type="HOGENOM" id="CLU_090632_0_0_5"/>
<name>S5XVA7_PARAH</name>
<dbReference type="KEGG" id="pami:JCM7686_pAMI6p124"/>
<gene>
    <name evidence="3" type="ORF">JCM7686_pAMI6p124</name>
</gene>
<dbReference type="Pfam" id="PF09490">
    <property type="entry name" value="CbtA"/>
    <property type="match status" value="1"/>
</dbReference>
<dbReference type="RefSeq" id="WP_020953225.1">
    <property type="nucleotide sequence ID" value="NC_022044.1"/>
</dbReference>
<dbReference type="InterPro" id="IPR012666">
    <property type="entry name" value="CbtA_put"/>
</dbReference>
<feature type="transmembrane region" description="Helical" evidence="2">
    <location>
        <begin position="206"/>
        <end position="226"/>
    </location>
</feature>
<dbReference type="PATRIC" id="fig|1367847.3.peg.4435"/>
<evidence type="ECO:0008006" key="5">
    <source>
        <dbReference type="Google" id="ProtNLM"/>
    </source>
</evidence>
<dbReference type="OrthoDB" id="6851830at2"/>
<organism evidence="3 4">
    <name type="scientific">Paracoccus aminophilus JCM 7686</name>
    <dbReference type="NCBI Taxonomy" id="1367847"/>
    <lineage>
        <taxon>Bacteria</taxon>
        <taxon>Pseudomonadati</taxon>
        <taxon>Pseudomonadota</taxon>
        <taxon>Alphaproteobacteria</taxon>
        <taxon>Rhodobacterales</taxon>
        <taxon>Paracoccaceae</taxon>
        <taxon>Paracoccus</taxon>
    </lineage>
</organism>
<dbReference type="Proteomes" id="UP000015480">
    <property type="component" value="Plasmid pAMI6"/>
</dbReference>
<reference evidence="3 4" key="1">
    <citation type="journal article" date="2014" name="BMC Genomics">
        <title>Architecture and functions of a multipartite genome of the methylotrophic bacterium Paracoccus aminophilus JCM 7686, containing primary and secondary chromids.</title>
        <authorList>
            <person name="Dziewit L."/>
            <person name="Czarnecki J."/>
            <person name="Wibberg D."/>
            <person name="Radlinska M."/>
            <person name="Mrozek P."/>
            <person name="Szymczak M."/>
            <person name="Schluter A."/>
            <person name="Puhler A."/>
            <person name="Bartosik D."/>
        </authorList>
    </citation>
    <scope>NUCLEOTIDE SEQUENCE [LARGE SCALE GENOMIC DNA]</scope>
    <source>
        <strain evidence="3">JCM 7686</strain>
        <plasmid evidence="4">Plasmid pAMI6</plasmid>
    </source>
</reference>
<keyword evidence="3" id="KW-0614">Plasmid</keyword>
<dbReference type="EMBL" id="CP006654">
    <property type="protein sequence ID" value="AGT11454.1"/>
    <property type="molecule type" value="Genomic_DNA"/>
</dbReference>
<feature type="region of interest" description="Disordered" evidence="1">
    <location>
        <begin position="47"/>
        <end position="90"/>
    </location>
</feature>
<sequence length="279" mass="28999">MTGRYLLLGMIAGLIAGLLAFGVGRVWGEPPVAAAIAIEEANSAAEAEADHAATHEAATHEHGTTDAGSTVVASSESAAPAGHSHGGDEEALVSRETQAGFGLLTGMLVFGAGLGGIFGLAFALIEGRFSHLSAQATSAIMAGLGYVMVIIVPQLKYPANPPAVGHGETIGMRTQLYFAMLLLSIIAMVIAVAIARSSTNRWQSGIIATIAYLGLVTAAGFVLPTINEVPADFPGDLLWHFRTVSLVIEAVLWGGIGLIFGWLVQRSWNHTPAHRTRLA</sequence>
<feature type="transmembrane region" description="Helical" evidence="2">
    <location>
        <begin position="246"/>
        <end position="264"/>
    </location>
</feature>
<evidence type="ECO:0000313" key="4">
    <source>
        <dbReference type="Proteomes" id="UP000015480"/>
    </source>
</evidence>
<evidence type="ECO:0000256" key="2">
    <source>
        <dbReference type="SAM" id="Phobius"/>
    </source>
</evidence>
<accession>S5XVA7</accession>
<geneLocation type="plasmid" evidence="3 4">
    <name>pAMI6</name>
</geneLocation>
<proteinExistence type="predicted"/>
<keyword evidence="2" id="KW-0472">Membrane</keyword>
<keyword evidence="2" id="KW-0812">Transmembrane</keyword>
<feature type="transmembrane region" description="Helical" evidence="2">
    <location>
        <begin position="175"/>
        <end position="194"/>
    </location>
</feature>
<feature type="transmembrane region" description="Helical" evidence="2">
    <location>
        <begin position="136"/>
        <end position="155"/>
    </location>
</feature>
<evidence type="ECO:0000313" key="3">
    <source>
        <dbReference type="EMBL" id="AGT11454.1"/>
    </source>
</evidence>